<protein>
    <submittedName>
        <fullName evidence="2">7104_t:CDS:1</fullName>
    </submittedName>
</protein>
<dbReference type="AlphaFoldDB" id="A0A9N8VK90"/>
<comment type="caution">
    <text evidence="2">The sequence shown here is derived from an EMBL/GenBank/DDBJ whole genome shotgun (WGS) entry which is preliminary data.</text>
</comment>
<dbReference type="InterPro" id="IPR001810">
    <property type="entry name" value="F-box_dom"/>
</dbReference>
<dbReference type="Pfam" id="PF00646">
    <property type="entry name" value="F-box"/>
    <property type="match status" value="1"/>
</dbReference>
<organism evidence="2 3">
    <name type="scientific">Acaulospora morrowiae</name>
    <dbReference type="NCBI Taxonomy" id="94023"/>
    <lineage>
        <taxon>Eukaryota</taxon>
        <taxon>Fungi</taxon>
        <taxon>Fungi incertae sedis</taxon>
        <taxon>Mucoromycota</taxon>
        <taxon>Glomeromycotina</taxon>
        <taxon>Glomeromycetes</taxon>
        <taxon>Diversisporales</taxon>
        <taxon>Acaulosporaceae</taxon>
        <taxon>Acaulospora</taxon>
    </lineage>
</organism>
<evidence type="ECO:0000313" key="2">
    <source>
        <dbReference type="EMBL" id="CAG8453185.1"/>
    </source>
</evidence>
<keyword evidence="3" id="KW-1185">Reference proteome</keyword>
<dbReference type="EMBL" id="CAJVPV010000362">
    <property type="protein sequence ID" value="CAG8453185.1"/>
    <property type="molecule type" value="Genomic_DNA"/>
</dbReference>
<name>A0A9N8VK90_9GLOM</name>
<feature type="domain" description="F-box" evidence="1">
    <location>
        <begin position="9"/>
        <end position="40"/>
    </location>
</feature>
<dbReference type="Proteomes" id="UP000789342">
    <property type="component" value="Unassembled WGS sequence"/>
</dbReference>
<gene>
    <name evidence="2" type="ORF">AMORRO_LOCUS1003</name>
</gene>
<accession>A0A9N8VK90</accession>
<sequence>MSKHLPNELVVDILQNVLRSSSFKYFVKLRIICKKWNKLIPIIINEKISRKYKNGWKIKFSPGFYISRNMNVFTIDPPKFDKGQGVFLFDFKNRTIGSFFAGNSWIDFSIEYRSNKLYNNYILIDTKRDWKLVMPKSTLRGKNEKSFEAMKKGNGFIELKYVKVKVDIVFELLDGINERYLRRLKYSEAKKRKQNCKIEVF</sequence>
<proteinExistence type="predicted"/>
<dbReference type="OrthoDB" id="2339269at2759"/>
<evidence type="ECO:0000313" key="3">
    <source>
        <dbReference type="Proteomes" id="UP000789342"/>
    </source>
</evidence>
<evidence type="ECO:0000259" key="1">
    <source>
        <dbReference type="Pfam" id="PF00646"/>
    </source>
</evidence>
<reference evidence="2" key="1">
    <citation type="submission" date="2021-06" db="EMBL/GenBank/DDBJ databases">
        <authorList>
            <person name="Kallberg Y."/>
            <person name="Tangrot J."/>
            <person name="Rosling A."/>
        </authorList>
    </citation>
    <scope>NUCLEOTIDE SEQUENCE</scope>
    <source>
        <strain evidence="2">CL551</strain>
    </source>
</reference>